<keyword evidence="3" id="KW-1185">Reference proteome</keyword>
<evidence type="ECO:0000313" key="2">
    <source>
        <dbReference type="EMBL" id="KAL3406869.1"/>
    </source>
</evidence>
<accession>A0ABD2XP26</accession>
<reference evidence="2 3" key="1">
    <citation type="journal article" date="2024" name="bioRxiv">
        <title>A reference genome for Trichogramma kaykai: A tiny desert-dwelling parasitoid wasp with competing sex-ratio distorters.</title>
        <authorList>
            <person name="Culotta J."/>
            <person name="Lindsey A.R."/>
        </authorList>
    </citation>
    <scope>NUCLEOTIDE SEQUENCE [LARGE SCALE GENOMIC DNA]</scope>
    <source>
        <strain evidence="2 3">KSX58</strain>
    </source>
</reference>
<dbReference type="EMBL" id="JBJJXI010000018">
    <property type="protein sequence ID" value="KAL3406869.1"/>
    <property type="molecule type" value="Genomic_DNA"/>
</dbReference>
<name>A0ABD2XP26_9HYME</name>
<comment type="caution">
    <text evidence="2">The sequence shown here is derived from an EMBL/GenBank/DDBJ whole genome shotgun (WGS) entry which is preliminary data.</text>
</comment>
<evidence type="ECO:0000256" key="1">
    <source>
        <dbReference type="SAM" id="MobiDB-lite"/>
    </source>
</evidence>
<dbReference type="AlphaFoldDB" id="A0ABD2XP26"/>
<protein>
    <submittedName>
        <fullName evidence="2">Uncharacterized protein</fullName>
    </submittedName>
</protein>
<dbReference type="Proteomes" id="UP001627154">
    <property type="component" value="Unassembled WGS sequence"/>
</dbReference>
<sequence>MARIIRRRKCSVDNQLTNEPTDHTFATKSNQNISMPDLIAQTVTEHDPPVNFYHVENPLSQSINDELRQLSLSAVEQAPSFATQNDGPRNHPYRWDAATTPSDVESVPEQGMKKFFFSRKRRSEAAVDAVPSLTSEENL</sequence>
<evidence type="ECO:0000313" key="3">
    <source>
        <dbReference type="Proteomes" id="UP001627154"/>
    </source>
</evidence>
<organism evidence="2 3">
    <name type="scientific">Trichogramma kaykai</name>
    <dbReference type="NCBI Taxonomy" id="54128"/>
    <lineage>
        <taxon>Eukaryota</taxon>
        <taxon>Metazoa</taxon>
        <taxon>Ecdysozoa</taxon>
        <taxon>Arthropoda</taxon>
        <taxon>Hexapoda</taxon>
        <taxon>Insecta</taxon>
        <taxon>Pterygota</taxon>
        <taxon>Neoptera</taxon>
        <taxon>Endopterygota</taxon>
        <taxon>Hymenoptera</taxon>
        <taxon>Apocrita</taxon>
        <taxon>Proctotrupomorpha</taxon>
        <taxon>Chalcidoidea</taxon>
        <taxon>Trichogrammatidae</taxon>
        <taxon>Trichogramma</taxon>
    </lineage>
</organism>
<gene>
    <name evidence="2" type="ORF">TKK_000991</name>
</gene>
<feature type="region of interest" description="Disordered" evidence="1">
    <location>
        <begin position="120"/>
        <end position="139"/>
    </location>
</feature>
<proteinExistence type="predicted"/>